<reference evidence="2 3" key="1">
    <citation type="submission" date="2019-09" db="EMBL/GenBank/DDBJ databases">
        <title>Report of infection by Mycobacterium simiae a patient suffering from pulmonary tuberculosis.</title>
        <authorList>
            <person name="Mohanty P.S."/>
            <person name="Bansal A.K."/>
            <person name="Singh H."/>
            <person name="Sharma S."/>
            <person name="Patil S.A."/>
            <person name="Upadhaya P."/>
            <person name="Singh P.K."/>
            <person name="Kumar D."/>
            <person name="Kumar S."/>
            <person name="Singh R.K."/>
            <person name="Chaudhary B."/>
        </authorList>
    </citation>
    <scope>NUCLEOTIDE SEQUENCE [LARGE SCALE GENOMIC DNA]</scope>
    <source>
        <strain evidence="2 3">JAL-560-SIM</strain>
    </source>
</reference>
<protein>
    <submittedName>
        <fullName evidence="2">PE family protein</fullName>
    </submittedName>
</protein>
<dbReference type="AlphaFoldDB" id="A0A5B1BJQ6"/>
<sequence>MAVASDVAGIGSAISTANAAAAASTTGLAAAAADEVSAAIAALFSSHAHEYQVLSAQAAAFHEQMVRALTANAGTYAAAEAANVEQFLLNAVNAPTQALFGRPLIGNGTNGAPGSGQNGGAG</sequence>
<dbReference type="SUPFAM" id="SSF140459">
    <property type="entry name" value="PE/PPE dimer-like"/>
    <property type="match status" value="1"/>
</dbReference>
<dbReference type="Proteomes" id="UP000324701">
    <property type="component" value="Unassembled WGS sequence"/>
</dbReference>
<dbReference type="InterPro" id="IPR000084">
    <property type="entry name" value="PE-PGRS_N"/>
</dbReference>
<organism evidence="2 3">
    <name type="scientific">Mycobacterium simiae</name>
    <name type="common">Mycobacterium habana</name>
    <dbReference type="NCBI Taxonomy" id="1784"/>
    <lineage>
        <taxon>Bacteria</taxon>
        <taxon>Bacillati</taxon>
        <taxon>Actinomycetota</taxon>
        <taxon>Actinomycetes</taxon>
        <taxon>Mycobacteriales</taxon>
        <taxon>Mycobacteriaceae</taxon>
        <taxon>Mycobacterium</taxon>
        <taxon>Mycobacterium simiae complex</taxon>
    </lineage>
</organism>
<keyword evidence="3" id="KW-1185">Reference proteome</keyword>
<dbReference type="Gene3D" id="1.10.287.850">
    <property type="entry name" value="HP0062-like domain"/>
    <property type="match status" value="1"/>
</dbReference>
<name>A0A5B1BJQ6_MYCSI</name>
<proteinExistence type="predicted"/>
<comment type="caution">
    <text evidence="2">The sequence shown here is derived from an EMBL/GenBank/DDBJ whole genome shotgun (WGS) entry which is preliminary data.</text>
</comment>
<evidence type="ECO:0000313" key="3">
    <source>
        <dbReference type="Proteomes" id="UP000324701"/>
    </source>
</evidence>
<evidence type="ECO:0000313" key="2">
    <source>
        <dbReference type="EMBL" id="KAA1248616.1"/>
    </source>
</evidence>
<dbReference type="Pfam" id="PF00934">
    <property type="entry name" value="PE"/>
    <property type="match status" value="1"/>
</dbReference>
<dbReference type="InterPro" id="IPR038332">
    <property type="entry name" value="PPE_sf"/>
</dbReference>
<feature type="non-terminal residue" evidence="2">
    <location>
        <position position="122"/>
    </location>
</feature>
<gene>
    <name evidence="2" type="ORF">F0Q45_19615</name>
</gene>
<dbReference type="EMBL" id="VTZN01000144">
    <property type="protein sequence ID" value="KAA1248616.1"/>
    <property type="molecule type" value="Genomic_DNA"/>
</dbReference>
<feature type="domain" description="PE" evidence="1">
    <location>
        <begin position="2"/>
        <end position="83"/>
    </location>
</feature>
<evidence type="ECO:0000259" key="1">
    <source>
        <dbReference type="Pfam" id="PF00934"/>
    </source>
</evidence>
<accession>A0A5B1BJQ6</accession>